<feature type="domain" description="F-box" evidence="1">
    <location>
        <begin position="4"/>
        <end position="45"/>
    </location>
</feature>
<dbReference type="Proteomes" id="UP000439903">
    <property type="component" value="Unassembled WGS sequence"/>
</dbReference>
<dbReference type="EMBL" id="WTPW01000902">
    <property type="protein sequence ID" value="KAF0470602.1"/>
    <property type="molecule type" value="Genomic_DNA"/>
</dbReference>
<evidence type="ECO:0000313" key="2">
    <source>
        <dbReference type="EMBL" id="KAF0470602.1"/>
    </source>
</evidence>
<comment type="caution">
    <text evidence="2">The sequence shown here is derived from an EMBL/GenBank/DDBJ whole genome shotgun (WGS) entry which is preliminary data.</text>
</comment>
<proteinExistence type="predicted"/>
<dbReference type="InterPro" id="IPR032675">
    <property type="entry name" value="LRR_dom_sf"/>
</dbReference>
<protein>
    <submittedName>
        <fullName evidence="2">F-box domain-containing protein</fullName>
    </submittedName>
</protein>
<dbReference type="Pfam" id="PF12937">
    <property type="entry name" value="F-box-like"/>
    <property type="match status" value="1"/>
</dbReference>
<sequence length="242" mass="28003">MIPLPNECLFEIFNNFRTDYKFLFSCLLVNRHWCRIIIPILWSEPTDSIENSKLIRTCLLILNSEEQAQLIPFKIILPTCPKPLFEYTNYTTSCGYSLNDGIINWLNENYLYKGVYDEDDYNYDELVSAVKCSLISMFLRTSRGLKCLCVKGIIYNREIKNLYKNTTITTLKFYFNRVDYEGIKALADTISKNTSLTSLSIYQLGSKDLKMLAEAFRKNVSLISLTLCGINIVNLALKQTKH</sequence>
<dbReference type="OrthoDB" id="2163268at2759"/>
<dbReference type="CDD" id="cd09917">
    <property type="entry name" value="F-box_SF"/>
    <property type="match status" value="1"/>
</dbReference>
<keyword evidence="3" id="KW-1185">Reference proteome</keyword>
<dbReference type="SUPFAM" id="SSF81383">
    <property type="entry name" value="F-box domain"/>
    <property type="match status" value="1"/>
</dbReference>
<dbReference type="InterPro" id="IPR036047">
    <property type="entry name" value="F-box-like_dom_sf"/>
</dbReference>
<name>A0A8H3XIM7_GIGMA</name>
<dbReference type="SUPFAM" id="SSF52047">
    <property type="entry name" value="RNI-like"/>
    <property type="match status" value="1"/>
</dbReference>
<evidence type="ECO:0000259" key="1">
    <source>
        <dbReference type="Pfam" id="PF12937"/>
    </source>
</evidence>
<dbReference type="AlphaFoldDB" id="A0A8H3XIM7"/>
<reference evidence="2 3" key="1">
    <citation type="journal article" date="2019" name="Environ. Microbiol.">
        <title>At the nexus of three kingdoms: the genome of the mycorrhizal fungus Gigaspora margarita provides insights into plant, endobacterial and fungal interactions.</title>
        <authorList>
            <person name="Venice F."/>
            <person name="Ghignone S."/>
            <person name="Salvioli di Fossalunga A."/>
            <person name="Amselem J."/>
            <person name="Novero M."/>
            <person name="Xianan X."/>
            <person name="Sedzielewska Toro K."/>
            <person name="Morin E."/>
            <person name="Lipzen A."/>
            <person name="Grigoriev I.V."/>
            <person name="Henrissat B."/>
            <person name="Martin F.M."/>
            <person name="Bonfante P."/>
        </authorList>
    </citation>
    <scope>NUCLEOTIDE SEQUENCE [LARGE SCALE GENOMIC DNA]</scope>
    <source>
        <strain evidence="2 3">BEG34</strain>
    </source>
</reference>
<evidence type="ECO:0000313" key="3">
    <source>
        <dbReference type="Proteomes" id="UP000439903"/>
    </source>
</evidence>
<dbReference type="Gene3D" id="3.80.10.10">
    <property type="entry name" value="Ribonuclease Inhibitor"/>
    <property type="match status" value="1"/>
</dbReference>
<organism evidence="2 3">
    <name type="scientific">Gigaspora margarita</name>
    <dbReference type="NCBI Taxonomy" id="4874"/>
    <lineage>
        <taxon>Eukaryota</taxon>
        <taxon>Fungi</taxon>
        <taxon>Fungi incertae sedis</taxon>
        <taxon>Mucoromycota</taxon>
        <taxon>Glomeromycotina</taxon>
        <taxon>Glomeromycetes</taxon>
        <taxon>Diversisporales</taxon>
        <taxon>Gigasporaceae</taxon>
        <taxon>Gigaspora</taxon>
    </lineage>
</organism>
<accession>A0A8H3XIM7</accession>
<gene>
    <name evidence="2" type="ORF">F8M41_025374</name>
</gene>
<dbReference type="InterPro" id="IPR001810">
    <property type="entry name" value="F-box_dom"/>
</dbReference>